<comment type="similarity">
    <text evidence="6">Belongs to the AcsB/BcsB family.</text>
</comment>
<reference evidence="7 8" key="1">
    <citation type="submission" date="2013-08" db="EMBL/GenBank/DDBJ databases">
        <title>The genome sequence of Skermanella stibiiresistens.</title>
        <authorList>
            <person name="Zhu W."/>
            <person name="Wang G."/>
        </authorList>
    </citation>
    <scope>NUCLEOTIDE SEQUENCE [LARGE SCALE GENOMIC DNA]</scope>
    <source>
        <strain evidence="7 8">SB22</strain>
    </source>
</reference>
<keyword evidence="6" id="KW-0732">Signal</keyword>
<keyword evidence="6" id="KW-0135">Cellulose biosynthesis</keyword>
<dbReference type="UniPathway" id="UPA00694"/>
<comment type="function">
    <text evidence="6">Binds the cellulose synthase activator, bis-(3'-5') cyclic diguanylic acid (c-di-GMP).</text>
</comment>
<evidence type="ECO:0000313" key="7">
    <source>
        <dbReference type="EMBL" id="EWY37748.1"/>
    </source>
</evidence>
<keyword evidence="2 6" id="KW-1003">Cell membrane</keyword>
<proteinExistence type="inferred from homology"/>
<gene>
    <name evidence="7" type="ORF">N825_09210</name>
</gene>
<dbReference type="Proteomes" id="UP000019486">
    <property type="component" value="Unassembled WGS sequence"/>
</dbReference>
<keyword evidence="3 6" id="KW-0812">Transmembrane</keyword>
<dbReference type="PANTHER" id="PTHR39083:SF1">
    <property type="entry name" value="CYCLIC DI-GMP-BINDING PROTEIN"/>
    <property type="match status" value="1"/>
</dbReference>
<keyword evidence="6" id="KW-0973">c-di-GMP</keyword>
<dbReference type="OrthoDB" id="7615145at2"/>
<protein>
    <recommendedName>
        <fullName evidence="6">Cyclic di-GMP-binding protein</fullName>
    </recommendedName>
    <alternativeName>
        <fullName evidence="6">Cellulose synthase regulatory subunit</fullName>
    </alternativeName>
</protein>
<feature type="transmembrane region" description="Helical" evidence="6">
    <location>
        <begin position="783"/>
        <end position="805"/>
    </location>
</feature>
<dbReference type="GO" id="GO:0030244">
    <property type="term" value="P:cellulose biosynthetic process"/>
    <property type="evidence" value="ECO:0007669"/>
    <property type="project" value="UniProtKB-KW"/>
</dbReference>
<evidence type="ECO:0000313" key="8">
    <source>
        <dbReference type="Proteomes" id="UP000019486"/>
    </source>
</evidence>
<comment type="pathway">
    <text evidence="6">Glycan metabolism; bacterial cellulose biosynthesis.</text>
</comment>
<feature type="signal peptide" evidence="6">
    <location>
        <begin position="1"/>
        <end position="36"/>
    </location>
</feature>
<dbReference type="GO" id="GO:0005886">
    <property type="term" value="C:plasma membrane"/>
    <property type="evidence" value="ECO:0007669"/>
    <property type="project" value="UniProtKB-SubCell"/>
</dbReference>
<dbReference type="STRING" id="1385369.N825_09210"/>
<dbReference type="PANTHER" id="PTHR39083">
    <property type="entry name" value="CYCLIC DI-GMP-BINDING PROTEIN"/>
    <property type="match status" value="1"/>
</dbReference>
<dbReference type="Pfam" id="PF03170">
    <property type="entry name" value="BcsB"/>
    <property type="match status" value="1"/>
</dbReference>
<evidence type="ECO:0000256" key="4">
    <source>
        <dbReference type="ARBA" id="ARBA00022989"/>
    </source>
</evidence>
<name>W9H1W8_9PROT</name>
<evidence type="ECO:0000256" key="2">
    <source>
        <dbReference type="ARBA" id="ARBA00022475"/>
    </source>
</evidence>
<evidence type="ECO:0000256" key="3">
    <source>
        <dbReference type="ARBA" id="ARBA00022692"/>
    </source>
</evidence>
<sequence length="814" mass="85567">MKKPAHPGRSSRVIKRATAGAVWIAATLPSSMPASAQPQLEAVPLSRLVDADLHATLGGEADTLSIPFNLPVTAKDKPAVLKLAYENAVHILPDLSHFKVALNGLELGDLPLTAFEKPVSASIDMPPGYLKAGRNELTINYTARHRVSCGVESTFEMWARPLLDRSSLEVLDQDASAAPLLRDAATLLAMASPTGHGLTILNAKPDGGTAQLAWGAGIAQGVALRAGDRAITPKAGTAVVQRPDGDRLFPGLDKSTLGYGRNVLIGDAEQLGAIVGDRIQTAITGPYLGLFNVGDDGAMVLVVSGRTADEVTTATQAFSNPAVTLPATAEMIVSDAHAAPVPELVTFPSGRAVALSELGYKTREFNGYRFSQRLAVTLGRDFFNLDSRKAILRINAASAPGIGTGAALSVFVNGGAAAAMPLSRDGAIIERRDLHLPMSLFRPGHNEILITADLPPADGANCIPEQQISPRFSLFSDSTLTLPEYARLSQFPDLGTFARTGSPYTDGGADAFDVVLMNRSADEVSAAWALLAKLAQASGHPLAPRFVPPGATMPIGDALIVGNHRTLARLPGVELPVKPAEMTAAWGIGLDTSPSPDPASPVNDDTSQLLAQIEAMRAAGQSSGETETPAGDGDVRNRWQKIVKSGEKQSVVTSVSEAAEDAVTSMRQHFPAVFGQAKPAEVGLFSGGGPVPSGLLMQMESTVTPSRTWTILTAGGDGQLAESAALLVRRPYWDRLSGAATAWGPDPAATRSIEPATTYHRFDTDLRVSNLRLIAGNLMSEHVLWWTAGLLALVAAFGLVTRTFLGNEQKSGHD</sequence>
<evidence type="ECO:0000256" key="6">
    <source>
        <dbReference type="RuleBase" id="RU365021"/>
    </source>
</evidence>
<dbReference type="InterPro" id="IPR018513">
    <property type="entry name" value="Cell_synthase_bac"/>
</dbReference>
<accession>W9H1W8</accession>
<keyword evidence="5 6" id="KW-0472">Membrane</keyword>
<dbReference type="GO" id="GO:0006011">
    <property type="term" value="P:UDP-alpha-D-glucose metabolic process"/>
    <property type="evidence" value="ECO:0007669"/>
    <property type="project" value="InterPro"/>
</dbReference>
<organism evidence="7 8">
    <name type="scientific">Skermanella stibiiresistens SB22</name>
    <dbReference type="NCBI Taxonomy" id="1385369"/>
    <lineage>
        <taxon>Bacteria</taxon>
        <taxon>Pseudomonadati</taxon>
        <taxon>Pseudomonadota</taxon>
        <taxon>Alphaproteobacteria</taxon>
        <taxon>Rhodospirillales</taxon>
        <taxon>Azospirillaceae</taxon>
        <taxon>Skermanella</taxon>
    </lineage>
</organism>
<feature type="chain" id="PRO_5015217826" description="Cyclic di-GMP-binding protein" evidence="6">
    <location>
        <begin position="37"/>
        <end position="814"/>
    </location>
</feature>
<keyword evidence="8" id="KW-1185">Reference proteome</keyword>
<comment type="subunit">
    <text evidence="6">Tightly associated with the cellulose synthase catalytic subunit.</text>
</comment>
<keyword evidence="6" id="KW-0997">Cell inner membrane</keyword>
<dbReference type="RefSeq" id="WP_037458240.1">
    <property type="nucleotide sequence ID" value="NZ_AVFL01000023.1"/>
</dbReference>
<evidence type="ECO:0000256" key="1">
    <source>
        <dbReference type="ARBA" id="ARBA00004162"/>
    </source>
</evidence>
<dbReference type="EMBL" id="AVFL01000023">
    <property type="protein sequence ID" value="EWY37748.1"/>
    <property type="molecule type" value="Genomic_DNA"/>
</dbReference>
<comment type="subcellular location">
    <subcellularLocation>
        <location evidence="6">Cell inner membrane</location>
    </subcellularLocation>
    <subcellularLocation>
        <location evidence="1">Cell membrane</location>
        <topology evidence="1">Single-pass membrane protein</topology>
    </subcellularLocation>
</comment>
<keyword evidence="4 6" id="KW-1133">Transmembrane helix</keyword>
<dbReference type="AlphaFoldDB" id="W9H1W8"/>
<evidence type="ECO:0000256" key="5">
    <source>
        <dbReference type="ARBA" id="ARBA00023136"/>
    </source>
</evidence>
<dbReference type="Gene3D" id="2.60.120.260">
    <property type="entry name" value="Galactose-binding domain-like"/>
    <property type="match status" value="2"/>
</dbReference>
<comment type="caution">
    <text evidence="7">The sequence shown here is derived from an EMBL/GenBank/DDBJ whole genome shotgun (WGS) entry which is preliminary data.</text>
</comment>